<dbReference type="EMBL" id="CP060036">
    <property type="protein sequence ID" value="QOT73487.1"/>
    <property type="molecule type" value="Genomic_DNA"/>
</dbReference>
<dbReference type="Proteomes" id="UP000628109">
    <property type="component" value="Unassembled WGS sequence"/>
</dbReference>
<name>A0A4Q4IUC8_SPHSA</name>
<keyword evidence="1" id="KW-0378">Hydrolase</keyword>
<proteinExistence type="predicted"/>
<dbReference type="InterPro" id="IPR051262">
    <property type="entry name" value="SMP-30/CGR1_Lactonase"/>
</dbReference>
<reference evidence="4" key="5">
    <citation type="submission" date="2024-05" db="EMBL/GenBank/DDBJ databases">
        <authorList>
            <person name="Sun Q."/>
            <person name="Sedlacek I."/>
        </authorList>
    </citation>
    <scope>NUCLEOTIDE SEQUENCE</scope>
    <source>
        <strain evidence="4">CCM 7327</strain>
    </source>
</reference>
<dbReference type="Gene3D" id="2.120.10.30">
    <property type="entry name" value="TolB, C-terminal domain"/>
    <property type="match status" value="1"/>
</dbReference>
<reference evidence="7" key="2">
    <citation type="journal article" date="2019" name="Int. J. Syst. Evol. Microbiol.">
        <title>The Global Catalogue of Microorganisms (GCM) 10K type strain sequencing project: providing services to taxonomists for standard genome sequencing and annotation.</title>
        <authorList>
            <consortium name="The Broad Institute Genomics Platform"/>
            <consortium name="The Broad Institute Genome Sequencing Center for Infectious Disease"/>
            <person name="Wu L."/>
            <person name="Ma J."/>
        </authorList>
    </citation>
    <scope>NUCLEOTIDE SEQUENCE [LARGE SCALE GENOMIC DNA]</scope>
    <source>
        <strain evidence="7">CCM 7327</strain>
    </source>
</reference>
<dbReference type="PANTHER" id="PTHR47572">
    <property type="entry name" value="LIPOPROTEIN-RELATED"/>
    <property type="match status" value="1"/>
</dbReference>
<accession>A0A4Q4IUC8</accession>
<dbReference type="AlphaFoldDB" id="A0A4Q4IUC8"/>
<evidence type="ECO:0000313" key="5">
    <source>
        <dbReference type="EMBL" id="QOT73487.1"/>
    </source>
</evidence>
<dbReference type="PANTHER" id="PTHR47572:SF4">
    <property type="entry name" value="LACTONASE DRP35"/>
    <property type="match status" value="1"/>
</dbReference>
<organism evidence="5 6">
    <name type="scientific">Sphingobium fuliginis (strain ATCC 27551)</name>
    <dbReference type="NCBI Taxonomy" id="336203"/>
    <lineage>
        <taxon>Bacteria</taxon>
        <taxon>Pseudomonadati</taxon>
        <taxon>Pseudomonadota</taxon>
        <taxon>Alphaproteobacteria</taxon>
        <taxon>Sphingomonadales</taxon>
        <taxon>Sphingomonadaceae</taxon>
        <taxon>Sphingobium</taxon>
    </lineage>
</organism>
<sequence>MTSRRMFLAGLASLPVGARLGAAVAAPIGSIRRLDPELDRIVAPSASVTVLARGYKWAEGPVWAPRDNCLLFNDPPSNILYRWRPKDGVRPFLSPSGLQGPVPPGIREPGLNGLAIDSSGALIAADSGTRAIVRIDLRTRARTILADRFQGKRFNSPNDLCVAPSGMIYFTDPPYGLTDGDRSALRELEHCGLYALGPDGALSLLDGSHRRPNGVAVSPDGRTLYLALSDEQRPEVLAYSLDERGFPTGQRLFHDMRAEQEKGLPGLPDGIKVSRNGHVFATGPGGVHILAPDGRALGLIGTGKSVANCALDAAGRRLFLTSSDMLAVVPVRPV</sequence>
<evidence type="ECO:0000313" key="4">
    <source>
        <dbReference type="EMBL" id="GFZ97120.1"/>
    </source>
</evidence>
<dbReference type="Pfam" id="PF08450">
    <property type="entry name" value="SGL"/>
    <property type="match status" value="1"/>
</dbReference>
<dbReference type="KEGG" id="sbar:H5V43_19920"/>
<dbReference type="Proteomes" id="UP000593663">
    <property type="component" value="Chromosome 2"/>
</dbReference>
<evidence type="ECO:0000259" key="3">
    <source>
        <dbReference type="Pfam" id="PF08450"/>
    </source>
</evidence>
<dbReference type="PROSITE" id="PS51318">
    <property type="entry name" value="TAT"/>
    <property type="match status" value="1"/>
</dbReference>
<reference evidence="4" key="1">
    <citation type="journal article" date="2014" name="Int. J. Syst. Evol. Microbiol.">
        <title>Complete genome of a new Firmicutes species belonging to the dominant human colonic microbiota ('Ruminococcus bicirculans') reveals two chromosomes and a selective capacity to utilize plant glucans.</title>
        <authorList>
            <consortium name="NISC Comparative Sequencing Program"/>
            <person name="Wegmann U."/>
            <person name="Louis P."/>
            <person name="Goesmann A."/>
            <person name="Henrissat B."/>
            <person name="Duncan S.H."/>
            <person name="Flint H.J."/>
        </authorList>
    </citation>
    <scope>NUCLEOTIDE SEQUENCE</scope>
    <source>
        <strain evidence="4">CCM 7327</strain>
    </source>
</reference>
<dbReference type="SUPFAM" id="SSF63829">
    <property type="entry name" value="Calcium-dependent phosphotriesterase"/>
    <property type="match status" value="1"/>
</dbReference>
<keyword evidence="2" id="KW-0732">Signal</keyword>
<evidence type="ECO:0000256" key="1">
    <source>
        <dbReference type="ARBA" id="ARBA00022801"/>
    </source>
</evidence>
<evidence type="ECO:0000256" key="2">
    <source>
        <dbReference type="SAM" id="SignalP"/>
    </source>
</evidence>
<dbReference type="InterPro" id="IPR011042">
    <property type="entry name" value="6-blade_b-propeller_TolB-like"/>
</dbReference>
<feature type="domain" description="SMP-30/Gluconolactonase/LRE-like region" evidence="3">
    <location>
        <begin position="57"/>
        <end position="323"/>
    </location>
</feature>
<reference evidence="6" key="3">
    <citation type="submission" date="2020-08" db="EMBL/GenBank/DDBJ databases">
        <title>Complete genome sequence of Sphingobium barthaii strain KK22, a high-molecular-weight polycyclic aromatic hydrocarbon-degrading soil bacterium.</title>
        <authorList>
            <person name="Mori J.F."/>
            <person name="Kanaly R.A."/>
        </authorList>
    </citation>
    <scope>NUCLEOTIDE SEQUENCE [LARGE SCALE GENOMIC DNA]</scope>
    <source>
        <strain evidence="6">KK22</strain>
    </source>
</reference>
<reference evidence="5" key="4">
    <citation type="journal article" date="2021" name="Microbiol. Resour. Announc.">
        <title>Complete Genome Sequence of Sphingobium barthaii KK22, a High-Molecular-Weight Polycyclic Aromatic Hydrocarbon-Degrading Soil Bacterium.</title>
        <authorList>
            <person name="Mori J.F."/>
            <person name="Kanaly R.A."/>
        </authorList>
    </citation>
    <scope>NUCLEOTIDE SEQUENCE</scope>
    <source>
        <strain evidence="5">KK22</strain>
    </source>
</reference>
<evidence type="ECO:0000313" key="7">
    <source>
        <dbReference type="Proteomes" id="UP000628109"/>
    </source>
</evidence>
<dbReference type="EMBL" id="BMDU01000006">
    <property type="protein sequence ID" value="GFZ97120.1"/>
    <property type="molecule type" value="Genomic_DNA"/>
</dbReference>
<evidence type="ECO:0000313" key="6">
    <source>
        <dbReference type="Proteomes" id="UP000593663"/>
    </source>
</evidence>
<dbReference type="GO" id="GO:0016787">
    <property type="term" value="F:hydrolase activity"/>
    <property type="evidence" value="ECO:0007669"/>
    <property type="project" value="UniProtKB-KW"/>
</dbReference>
<dbReference type="InterPro" id="IPR006311">
    <property type="entry name" value="TAT_signal"/>
</dbReference>
<dbReference type="InterPro" id="IPR013658">
    <property type="entry name" value="SGL"/>
</dbReference>
<keyword evidence="7" id="KW-1185">Reference proteome</keyword>
<gene>
    <name evidence="4" type="ORF">GCM10019071_29500</name>
    <name evidence="5" type="ORF">H5V43_19920</name>
</gene>
<feature type="chain" id="PRO_5041166905" evidence="2">
    <location>
        <begin position="19"/>
        <end position="334"/>
    </location>
</feature>
<protein>
    <submittedName>
        <fullName evidence="4 5">Gluconolactonase</fullName>
    </submittedName>
</protein>
<feature type="signal peptide" evidence="2">
    <location>
        <begin position="1"/>
        <end position="18"/>
    </location>
</feature>
<dbReference type="RefSeq" id="WP_044661133.1">
    <property type="nucleotide sequence ID" value="NZ_BMDU01000006.1"/>
</dbReference>